<dbReference type="AlphaFoldDB" id="U6KRN5"/>
<dbReference type="Pfam" id="PF07842">
    <property type="entry name" value="GCFC"/>
    <property type="match status" value="1"/>
</dbReference>
<dbReference type="GO" id="GO:0000390">
    <property type="term" value="P:spliceosomal complex disassembly"/>
    <property type="evidence" value="ECO:0007669"/>
    <property type="project" value="InterPro"/>
</dbReference>
<evidence type="ECO:0000313" key="2">
    <source>
        <dbReference type="EMBL" id="CDJ40787.1"/>
    </source>
</evidence>
<keyword evidence="3" id="KW-1185">Reference proteome</keyword>
<dbReference type="RefSeq" id="XP_013231537.1">
    <property type="nucleotide sequence ID" value="XM_013376083.1"/>
</dbReference>
<dbReference type="VEuPathDB" id="ToxoDB:ETH2_1317800"/>
<evidence type="ECO:0000259" key="1">
    <source>
        <dbReference type="Pfam" id="PF07842"/>
    </source>
</evidence>
<feature type="non-terminal residue" evidence="2">
    <location>
        <position position="1"/>
    </location>
</feature>
<reference evidence="2" key="1">
    <citation type="submission" date="2013-10" db="EMBL/GenBank/DDBJ databases">
        <title>Genomic analysis of the causative agents of coccidiosis in chickens.</title>
        <authorList>
            <person name="Reid A.J."/>
            <person name="Blake D."/>
            <person name="Billington K."/>
            <person name="Browne H."/>
            <person name="Dunn M."/>
            <person name="Hung S."/>
            <person name="Kawahara F."/>
            <person name="Miranda-Saavedra D."/>
            <person name="Mourier T."/>
            <person name="Nagra H."/>
            <person name="Otto T.D."/>
            <person name="Rawlings N."/>
            <person name="Sanchez A."/>
            <person name="Sanders M."/>
            <person name="Subramaniam C."/>
            <person name="Tay Y."/>
            <person name="Dear P."/>
            <person name="Doerig C."/>
            <person name="Gruber A."/>
            <person name="Parkinson J."/>
            <person name="Shirley M."/>
            <person name="Wan K.L."/>
            <person name="Berriman M."/>
            <person name="Tomley F."/>
            <person name="Pain A."/>
        </authorList>
    </citation>
    <scope>NUCLEOTIDE SEQUENCE [LARGE SCALE GENOMIC DNA]</scope>
    <source>
        <strain evidence="2">Houghton</strain>
    </source>
</reference>
<reference evidence="2" key="2">
    <citation type="submission" date="2013-10" db="EMBL/GenBank/DDBJ databases">
        <authorList>
            <person name="Aslett M."/>
        </authorList>
    </citation>
    <scope>NUCLEOTIDE SEQUENCE [LARGE SCALE GENOMIC DNA]</scope>
    <source>
        <strain evidence="2">Houghton</strain>
    </source>
</reference>
<dbReference type="Proteomes" id="UP000030747">
    <property type="component" value="Unassembled WGS sequence"/>
</dbReference>
<evidence type="ECO:0000313" key="3">
    <source>
        <dbReference type="Proteomes" id="UP000030747"/>
    </source>
</evidence>
<proteinExistence type="predicted"/>
<gene>
    <name evidence="2" type="ORF">ETH_00043170</name>
</gene>
<dbReference type="EMBL" id="HG675272">
    <property type="protein sequence ID" value="CDJ40787.1"/>
    <property type="molecule type" value="Genomic_DNA"/>
</dbReference>
<feature type="domain" description="GCF C-terminal" evidence="1">
    <location>
        <begin position="2"/>
        <end position="57"/>
    </location>
</feature>
<dbReference type="VEuPathDB" id="ToxoDB:ETH_00043170"/>
<dbReference type="InterPro" id="IPR022783">
    <property type="entry name" value="GCFC_dom"/>
</dbReference>
<dbReference type="OrthoDB" id="4822at2759"/>
<dbReference type="GeneID" id="25257673"/>
<name>U6KRN5_EIMTE</name>
<dbReference type="OMA" id="VIPTHET"/>
<accession>U6KRN5</accession>
<protein>
    <recommendedName>
        <fullName evidence="1">GCF C-terminal domain-containing protein</fullName>
    </recommendedName>
</protein>
<dbReference type="GO" id="GO:0071008">
    <property type="term" value="C:U2-type post-mRNA release spliceosomal complex"/>
    <property type="evidence" value="ECO:0007669"/>
    <property type="project" value="TreeGrafter"/>
</dbReference>
<organism evidence="2 3">
    <name type="scientific">Eimeria tenella</name>
    <name type="common">Coccidian parasite</name>
    <dbReference type="NCBI Taxonomy" id="5802"/>
    <lineage>
        <taxon>Eukaryota</taxon>
        <taxon>Sar</taxon>
        <taxon>Alveolata</taxon>
        <taxon>Apicomplexa</taxon>
        <taxon>Conoidasida</taxon>
        <taxon>Coccidia</taxon>
        <taxon>Eucoccidiorida</taxon>
        <taxon>Eimeriorina</taxon>
        <taxon>Eimeriidae</taxon>
        <taxon>Eimeria</taxon>
    </lineage>
</organism>
<sequence>RGVVPQLLQRLQQLEIRPQQQDLTPFNDVLLWESLLPTELLARVLHEGFMRQWLHVLRLWLSAAAANPTEIRAWFKAWQALLPQPLLQHPLIERGFTEALKLIGGGAAVAAAQLQQQQQQAPAAAPPPTPEQQQDLSLLELLQGMAAERGLCCRPKIGRVERGHQVYVLSRISFFVDGSVIMAKHKSQGPWLPFSAEQLFQFVDQHKK</sequence>
<dbReference type="PANTHER" id="PTHR23329">
    <property type="entry name" value="TUFTELIN-INTERACTING PROTEIN 11-RELATED"/>
    <property type="match status" value="1"/>
</dbReference>
<dbReference type="InterPro" id="IPR045211">
    <property type="entry name" value="TFP11/STIP/Ntr1"/>
</dbReference>
<dbReference type="PANTHER" id="PTHR23329:SF1">
    <property type="entry name" value="TUFTELIN-INTERACTING PROTEIN 11"/>
    <property type="match status" value="1"/>
</dbReference>